<organism evidence="2 3">
    <name type="scientific">Ricinus communis</name>
    <name type="common">Castor bean</name>
    <dbReference type="NCBI Taxonomy" id="3988"/>
    <lineage>
        <taxon>Eukaryota</taxon>
        <taxon>Viridiplantae</taxon>
        <taxon>Streptophyta</taxon>
        <taxon>Embryophyta</taxon>
        <taxon>Tracheophyta</taxon>
        <taxon>Spermatophyta</taxon>
        <taxon>Magnoliopsida</taxon>
        <taxon>eudicotyledons</taxon>
        <taxon>Gunneridae</taxon>
        <taxon>Pentapetalae</taxon>
        <taxon>rosids</taxon>
        <taxon>fabids</taxon>
        <taxon>Malpighiales</taxon>
        <taxon>Euphorbiaceae</taxon>
        <taxon>Acalyphoideae</taxon>
        <taxon>Acalypheae</taxon>
        <taxon>Ricinus</taxon>
    </lineage>
</organism>
<reference evidence="3" key="1">
    <citation type="journal article" date="2010" name="Nat. Biotechnol.">
        <title>Draft genome sequence of the oilseed species Ricinus communis.</title>
        <authorList>
            <person name="Chan A.P."/>
            <person name="Crabtree J."/>
            <person name="Zhao Q."/>
            <person name="Lorenzi H."/>
            <person name="Orvis J."/>
            <person name="Puiu D."/>
            <person name="Melake-Berhan A."/>
            <person name="Jones K.M."/>
            <person name="Redman J."/>
            <person name="Chen G."/>
            <person name="Cahoon E.B."/>
            <person name="Gedil M."/>
            <person name="Stanke M."/>
            <person name="Haas B.J."/>
            <person name="Wortman J.R."/>
            <person name="Fraser-Liggett C.M."/>
            <person name="Ravel J."/>
            <person name="Rabinowicz P.D."/>
        </authorList>
    </citation>
    <scope>NUCLEOTIDE SEQUENCE [LARGE SCALE GENOMIC DNA]</scope>
    <source>
        <strain evidence="3">cv. Hale</strain>
    </source>
</reference>
<evidence type="ECO:0000256" key="1">
    <source>
        <dbReference type="SAM" id="MobiDB-lite"/>
    </source>
</evidence>
<sequence>MLNNPCGSDTGFNRANQDTAKPSNSRQHTTRLRLVSLQNINNHKTQSPRRQHCTDAT</sequence>
<feature type="region of interest" description="Disordered" evidence="1">
    <location>
        <begin position="38"/>
        <end position="57"/>
    </location>
</feature>
<accession>B9SAJ4</accession>
<name>B9SAJ4_RICCO</name>
<dbReference type="Proteomes" id="UP000008311">
    <property type="component" value="Unassembled WGS sequence"/>
</dbReference>
<proteinExistence type="predicted"/>
<evidence type="ECO:0000313" key="2">
    <source>
        <dbReference type="EMBL" id="EEF39355.1"/>
    </source>
</evidence>
<dbReference type="InParanoid" id="B9SAJ4"/>
<feature type="region of interest" description="Disordered" evidence="1">
    <location>
        <begin position="1"/>
        <end position="30"/>
    </location>
</feature>
<keyword evidence="3" id="KW-1185">Reference proteome</keyword>
<dbReference type="AlphaFoldDB" id="B9SAJ4"/>
<dbReference type="EMBL" id="EQ973906">
    <property type="protein sequence ID" value="EEF39355.1"/>
    <property type="molecule type" value="Genomic_DNA"/>
</dbReference>
<protein>
    <submittedName>
        <fullName evidence="2">Uncharacterized protein</fullName>
    </submittedName>
</protein>
<feature type="compositionally biased region" description="Polar residues" evidence="1">
    <location>
        <begin position="1"/>
        <end position="27"/>
    </location>
</feature>
<gene>
    <name evidence="2" type="ORF">RCOM_0726480</name>
</gene>
<evidence type="ECO:0000313" key="3">
    <source>
        <dbReference type="Proteomes" id="UP000008311"/>
    </source>
</evidence>